<keyword evidence="2" id="KW-1185">Reference proteome</keyword>
<dbReference type="EMBL" id="AP027268">
    <property type="protein sequence ID" value="BDW91705.1"/>
    <property type="molecule type" value="Genomic_DNA"/>
</dbReference>
<protein>
    <submittedName>
        <fullName evidence="1">Uncharacterized protein</fullName>
    </submittedName>
</protein>
<organism evidence="1 2">
    <name type="scientific">Flagellimonas marinaquae</name>
    <dbReference type="NCBI Taxonomy" id="254955"/>
    <lineage>
        <taxon>Bacteria</taxon>
        <taxon>Pseudomonadati</taxon>
        <taxon>Bacteroidota</taxon>
        <taxon>Flavobacteriia</taxon>
        <taxon>Flavobacteriales</taxon>
        <taxon>Flavobacteriaceae</taxon>
        <taxon>Flagellimonas</taxon>
    </lineage>
</organism>
<accession>A0AA48HAG9</accession>
<evidence type="ECO:0000313" key="2">
    <source>
        <dbReference type="Proteomes" id="UP001330184"/>
    </source>
</evidence>
<dbReference type="AlphaFoldDB" id="A0AA48HAG9"/>
<sequence>METKQVAKILTETKNIQLVDGKFTPTEASDMITSLINEKINFHKIQRLKIWEGDHHRKTNLLDSRIDELVEEKKIAKKIVAEARSQGKNLSINGILQISLED</sequence>
<reference evidence="1 2" key="1">
    <citation type="submission" date="2023-01" db="EMBL/GenBank/DDBJ databases">
        <title>Complete genome sequence of Muricauda aquimarina strain IFOP_LL357.</title>
        <authorList>
            <person name="Gajardo G."/>
            <person name="Ueki S."/>
            <person name="Maruyama F."/>
        </authorList>
    </citation>
    <scope>NUCLEOTIDE SEQUENCE [LARGE SCALE GENOMIC DNA]</scope>
    <source>
        <strain evidence="1 2">IFOP_LL357</strain>
    </source>
</reference>
<proteinExistence type="predicted"/>
<evidence type="ECO:0000313" key="1">
    <source>
        <dbReference type="EMBL" id="BDW91705.1"/>
    </source>
</evidence>
<dbReference type="RefSeq" id="WP_338196411.1">
    <property type="nucleotide sequence ID" value="NZ_AP027268.1"/>
</dbReference>
<name>A0AA48HAG9_9FLAO</name>
<dbReference type="Proteomes" id="UP001330184">
    <property type="component" value="Chromosome"/>
</dbReference>
<gene>
    <name evidence="1" type="ORF">MACH07_05370</name>
</gene>